<dbReference type="Gene3D" id="3.90.350.10">
    <property type="entry name" value="Transposase Inhibitor Protein From Tn5, Chain A, domain 1"/>
    <property type="match status" value="1"/>
</dbReference>
<reference evidence="2 3" key="1">
    <citation type="submission" date="2024-06" db="EMBL/GenBank/DDBJ databases">
        <title>Genomic Encyclopedia of Type Strains, Phase V (KMG-V): Genome sequencing to study the core and pangenomes of soil and plant-associated prokaryotes.</title>
        <authorList>
            <person name="Whitman W."/>
        </authorList>
    </citation>
    <scope>NUCLEOTIDE SEQUENCE [LARGE SCALE GENOMIC DNA]</scope>
    <source>
        <strain evidence="2 3">NE40</strain>
    </source>
</reference>
<dbReference type="RefSeq" id="WP_354007724.1">
    <property type="nucleotide sequence ID" value="NZ_JBEWTA010000001.1"/>
</dbReference>
<dbReference type="NCBIfam" id="NF033591">
    <property type="entry name" value="transpos_IS4_2"/>
    <property type="match status" value="1"/>
</dbReference>
<accession>A0ABV2SJM1</accession>
<dbReference type="SUPFAM" id="SSF53098">
    <property type="entry name" value="Ribonuclease H-like"/>
    <property type="match status" value="1"/>
</dbReference>
<dbReference type="EMBL" id="JBEWTB010000002">
    <property type="protein sequence ID" value="MET4757579.1"/>
    <property type="molecule type" value="Genomic_DNA"/>
</dbReference>
<feature type="domain" description="Transposase IS4-like" evidence="1">
    <location>
        <begin position="133"/>
        <end position="293"/>
    </location>
</feature>
<comment type="caution">
    <text evidence="2">The sequence shown here is derived from an EMBL/GenBank/DDBJ whole genome shotgun (WGS) entry which is preliminary data.</text>
</comment>
<evidence type="ECO:0000313" key="2">
    <source>
        <dbReference type="EMBL" id="MET4757579.1"/>
    </source>
</evidence>
<protein>
    <recommendedName>
        <fullName evidence="1">Transposase IS4-like domain-containing protein</fullName>
    </recommendedName>
</protein>
<dbReference type="InterPro" id="IPR047658">
    <property type="entry name" value="IS4-like_transpos"/>
</dbReference>
<dbReference type="Pfam" id="PF01609">
    <property type="entry name" value="DDE_Tnp_1"/>
    <property type="match status" value="1"/>
</dbReference>
<evidence type="ECO:0000259" key="1">
    <source>
        <dbReference type="Pfam" id="PF01609"/>
    </source>
</evidence>
<name>A0ABV2SJM1_9GAMM</name>
<proteinExistence type="predicted"/>
<gene>
    <name evidence="2" type="ORF">V5J35_002771</name>
</gene>
<organism evidence="2 3">
    <name type="scientific">Endozoicomonas lisbonensis</name>
    <dbReference type="NCBI Taxonomy" id="3120522"/>
    <lineage>
        <taxon>Bacteria</taxon>
        <taxon>Pseudomonadati</taxon>
        <taxon>Pseudomonadota</taxon>
        <taxon>Gammaproteobacteria</taxon>
        <taxon>Oceanospirillales</taxon>
        <taxon>Endozoicomonadaceae</taxon>
        <taxon>Endozoicomonas</taxon>
    </lineage>
</organism>
<evidence type="ECO:0000313" key="3">
    <source>
        <dbReference type="Proteomes" id="UP001549366"/>
    </source>
</evidence>
<dbReference type="InterPro" id="IPR002559">
    <property type="entry name" value="Transposase_11"/>
</dbReference>
<dbReference type="InterPro" id="IPR012337">
    <property type="entry name" value="RNaseH-like_sf"/>
</dbReference>
<dbReference type="Proteomes" id="UP001549366">
    <property type="component" value="Unassembled WGS sequence"/>
</dbReference>
<sequence length="362" mass="41402">MNPVTALQNKLSVHLDWNKARCEFIAQFILGLIKLRTSSLYRLRVAFVREASPDSSYKRIQRFFRSYSLDYSAIARLIVTLVPLEPKWTLCLDRTNWKLGSQDINHLVLAVCCQGVAIPLFWSNLDKAGCSESNQRIALMKRFLATFPDQPVACLTADREFHGHSWLSWLMEQGILFRIRIKKNTQVAKPGSSAISVRLQFRSLKTGTWDAISKPCKIWGLKLYVAGSLSHKGYCFVVSQDKPDTIIPDYHCRWEIESLFSCLKTRGFDMEACRLTAPERTDKLTALLALAFCWSYTEGLKRQAISPSRIAKTRFGASWPAESIFHQGLEYLQELLLNPDKLKRGFKQALNFLSRSQHSLSK</sequence>
<keyword evidence="3" id="KW-1185">Reference proteome</keyword>